<gene>
    <name evidence="1" type="ORF">Poly41_39730</name>
</gene>
<comment type="caution">
    <text evidence="1">The sequence shown here is derived from an EMBL/GenBank/DDBJ whole genome shotgun (WGS) entry which is preliminary data.</text>
</comment>
<keyword evidence="2" id="KW-1185">Reference proteome</keyword>
<evidence type="ECO:0000313" key="1">
    <source>
        <dbReference type="EMBL" id="TWU36218.1"/>
    </source>
</evidence>
<dbReference type="EMBL" id="SJPV01000006">
    <property type="protein sequence ID" value="TWU36218.1"/>
    <property type="molecule type" value="Genomic_DNA"/>
</dbReference>
<reference evidence="1 2" key="1">
    <citation type="submission" date="2019-02" db="EMBL/GenBank/DDBJ databases">
        <title>Deep-cultivation of Planctomycetes and their phenomic and genomic characterization uncovers novel biology.</title>
        <authorList>
            <person name="Wiegand S."/>
            <person name="Jogler M."/>
            <person name="Boedeker C."/>
            <person name="Pinto D."/>
            <person name="Vollmers J."/>
            <person name="Rivas-Marin E."/>
            <person name="Kohn T."/>
            <person name="Peeters S.H."/>
            <person name="Heuer A."/>
            <person name="Rast P."/>
            <person name="Oberbeckmann S."/>
            <person name="Bunk B."/>
            <person name="Jeske O."/>
            <person name="Meyerdierks A."/>
            <person name="Storesund J.E."/>
            <person name="Kallscheuer N."/>
            <person name="Luecker S."/>
            <person name="Lage O.M."/>
            <person name="Pohl T."/>
            <person name="Merkel B.J."/>
            <person name="Hornburger P."/>
            <person name="Mueller R.-W."/>
            <person name="Bruemmer F."/>
            <person name="Labrenz M."/>
            <person name="Spormann A.M."/>
            <person name="Op Den Camp H."/>
            <person name="Overmann J."/>
            <person name="Amann R."/>
            <person name="Jetten M.S.M."/>
            <person name="Mascher T."/>
            <person name="Medema M.H."/>
            <person name="Devos D.P."/>
            <person name="Kaster A.-K."/>
            <person name="Ovreas L."/>
            <person name="Rohde M."/>
            <person name="Galperin M.Y."/>
            <person name="Jogler C."/>
        </authorList>
    </citation>
    <scope>NUCLEOTIDE SEQUENCE [LARGE SCALE GENOMIC DNA]</scope>
    <source>
        <strain evidence="1 2">Poly41</strain>
    </source>
</reference>
<dbReference type="AlphaFoldDB" id="A0A5C6DHS1"/>
<sequence>MTRTIGKVAFPSPTSNCLQNPGCNCDGTLHFVRLCGIMQNLNACPSVAAEAKSMRCHAMRTARVLTHVILGLVFAAGCDSSDQRSPLATYAPAESVGPVRLVGNTAITPRDYLKTIFSRYHAAGSYRDSAQVRLTFTEQGVSKSEIAPLSVWFNHDLVYMRAYDARLWSDRDGLSAWIVDPLTSNFDSQVLRKPAVGRRPDLRTLLADPILVEKIAAGLAGPPPQLEWLFADPPMNDLFRPEHQFEFGEQKPIQQQTCQAIRVQADSSSFVFWIDIRQGLVRQVDLPPLIVPAQADQPAQTMELALELTDATFDAPVTNPQADSLPSKPKFVSRFLPLPPDATTPLLGRALDRWPLEENGKPFRFAFGPPLLRSLDSECITAMICLTGDPTSLAAAALLQQWEMQIPGPIRQRVRVVAIVDDSIRSLPDDAKASLGNAIRLPMVFDTRNKLIQQLGLTPGTLLLIDQHSQIVWTQSTVTEQSLPGLGVIIGDCLDGVDVPKRIAQQTSDDLRAYERAIETEAAKFAKP</sequence>
<accession>A0A5C6DHS1</accession>
<organism evidence="1 2">
    <name type="scientific">Novipirellula artificiosorum</name>
    <dbReference type="NCBI Taxonomy" id="2528016"/>
    <lineage>
        <taxon>Bacteria</taxon>
        <taxon>Pseudomonadati</taxon>
        <taxon>Planctomycetota</taxon>
        <taxon>Planctomycetia</taxon>
        <taxon>Pirellulales</taxon>
        <taxon>Pirellulaceae</taxon>
        <taxon>Novipirellula</taxon>
    </lineage>
</organism>
<name>A0A5C6DHS1_9BACT</name>
<dbReference type="Proteomes" id="UP000319143">
    <property type="component" value="Unassembled WGS sequence"/>
</dbReference>
<protein>
    <submittedName>
        <fullName evidence="1">Uncharacterized protein</fullName>
    </submittedName>
</protein>
<evidence type="ECO:0000313" key="2">
    <source>
        <dbReference type="Proteomes" id="UP000319143"/>
    </source>
</evidence>
<proteinExistence type="predicted"/>